<proteinExistence type="predicted"/>
<evidence type="ECO:0000313" key="2">
    <source>
        <dbReference type="EMBL" id="JAD17175.1"/>
    </source>
</evidence>
<dbReference type="EMBL" id="GBRH01280720">
    <property type="protein sequence ID" value="JAD17175.1"/>
    <property type="molecule type" value="Transcribed_RNA"/>
</dbReference>
<feature type="region of interest" description="Disordered" evidence="1">
    <location>
        <begin position="1"/>
        <end position="46"/>
    </location>
</feature>
<accession>A0A0A8XX06</accession>
<name>A0A0A8XX06_ARUDO</name>
<dbReference type="AlphaFoldDB" id="A0A0A8XX06"/>
<evidence type="ECO:0000256" key="1">
    <source>
        <dbReference type="SAM" id="MobiDB-lite"/>
    </source>
</evidence>
<protein>
    <submittedName>
        <fullName evidence="2">Uncharacterized protein</fullName>
    </submittedName>
</protein>
<reference evidence="2" key="2">
    <citation type="journal article" date="2015" name="Data Brief">
        <title>Shoot transcriptome of the giant reed, Arundo donax.</title>
        <authorList>
            <person name="Barrero R.A."/>
            <person name="Guerrero F.D."/>
            <person name="Moolhuijzen P."/>
            <person name="Goolsby J.A."/>
            <person name="Tidwell J."/>
            <person name="Bellgard S.E."/>
            <person name="Bellgard M.I."/>
        </authorList>
    </citation>
    <scope>NUCLEOTIDE SEQUENCE</scope>
    <source>
        <tissue evidence="2">Shoot tissue taken approximately 20 cm above the soil surface</tissue>
    </source>
</reference>
<reference evidence="2" key="1">
    <citation type="submission" date="2014-09" db="EMBL/GenBank/DDBJ databases">
        <authorList>
            <person name="Magalhaes I.L.F."/>
            <person name="Oliveira U."/>
            <person name="Santos F.R."/>
            <person name="Vidigal T.H.D.A."/>
            <person name="Brescovit A.D."/>
            <person name="Santos A.J."/>
        </authorList>
    </citation>
    <scope>NUCLEOTIDE SEQUENCE</scope>
    <source>
        <tissue evidence="2">Shoot tissue taken approximately 20 cm above the soil surface</tissue>
    </source>
</reference>
<sequence>MSRSGGVGSPHSDGDEDGELGSCGGLWASGTGAPGLRGFRTAPGRY</sequence>
<organism evidence="2">
    <name type="scientific">Arundo donax</name>
    <name type="common">Giant reed</name>
    <name type="synonym">Donax arundinaceus</name>
    <dbReference type="NCBI Taxonomy" id="35708"/>
    <lineage>
        <taxon>Eukaryota</taxon>
        <taxon>Viridiplantae</taxon>
        <taxon>Streptophyta</taxon>
        <taxon>Embryophyta</taxon>
        <taxon>Tracheophyta</taxon>
        <taxon>Spermatophyta</taxon>
        <taxon>Magnoliopsida</taxon>
        <taxon>Liliopsida</taxon>
        <taxon>Poales</taxon>
        <taxon>Poaceae</taxon>
        <taxon>PACMAD clade</taxon>
        <taxon>Arundinoideae</taxon>
        <taxon>Arundineae</taxon>
        <taxon>Arundo</taxon>
    </lineage>
</organism>